<organism evidence="2">
    <name type="scientific">Xanthomonas euvesicatoria pv. vesicatoria (strain 85-10)</name>
    <name type="common">Xanthomonas campestris pv. vesicatoria</name>
    <dbReference type="NCBI Taxonomy" id="316273"/>
    <lineage>
        <taxon>Bacteria</taxon>
        <taxon>Pseudomonadati</taxon>
        <taxon>Pseudomonadota</taxon>
        <taxon>Gammaproteobacteria</taxon>
        <taxon>Lysobacterales</taxon>
        <taxon>Lysobacteraceae</taxon>
        <taxon>Xanthomonas</taxon>
    </lineage>
</organism>
<sequence length="82" mass="10130">MITYFDRSDCHCQIFLQFSSAELRMQRITRHASRKLRDVSRRCRRWHALQTMLPPFVIQAFLMHTHRQHRLRRHAQGSRRRT</sequence>
<evidence type="ECO:0000313" key="1">
    <source>
        <dbReference type="EMBL" id="CAJ24687.1"/>
    </source>
</evidence>
<name>Q3BR90_XANE5</name>
<dbReference type="HOGENOM" id="CLU_2557469_0_0_6"/>
<proteinExistence type="predicted"/>
<dbReference type="AlphaFoldDB" id="Q3BR90"/>
<gene>
    <name evidence="1" type="ordered locus">XCV2992</name>
</gene>
<dbReference type="EMBL" id="AM039952">
    <property type="protein sequence ID" value="CAJ24687.1"/>
    <property type="molecule type" value="Genomic_DNA"/>
</dbReference>
<reference evidence="1 2" key="1">
    <citation type="journal article" date="2005" name="J. Bacteriol.">
        <title>Insights into genome plasticity and pathogenicity of the plant pathogenic Bacterium Xanthomonas campestris pv. vesicatoria revealed by the complete genome sequence.</title>
        <authorList>
            <person name="Thieme F."/>
            <person name="Koebnik R."/>
            <person name="Bekel T."/>
            <person name="Berger C."/>
            <person name="Boch J."/>
            <person name="Buettner D."/>
            <person name="Caldana C."/>
            <person name="Gaigalat L."/>
            <person name="Goesmann A."/>
            <person name="Kay S."/>
            <person name="Kirchner O."/>
            <person name="Lanz C."/>
            <person name="Linke B."/>
            <person name="McHardy A.C."/>
            <person name="Meyer F."/>
            <person name="Mittenhuber G."/>
            <person name="Nies D.H."/>
            <person name="Niesbach-Kloesgen U."/>
            <person name="Patschkowski T."/>
            <person name="Rueckert C."/>
            <person name="Rupp O."/>
            <person name="Schneicker S."/>
            <person name="Schuster S.C."/>
            <person name="Vorhoelter F.J."/>
            <person name="Weber E."/>
            <person name="Puehler A."/>
            <person name="Bonas U."/>
            <person name="Bartels D."/>
            <person name="Kaiser O."/>
        </authorList>
    </citation>
    <scope>NUCLEOTIDE SEQUENCE [LARGE SCALE GENOMIC DNA]</scope>
    <source>
        <strain evidence="1 2">85-10</strain>
    </source>
</reference>
<dbReference type="Proteomes" id="UP000007069">
    <property type="component" value="Chromosome"/>
</dbReference>
<accession>Q3BR90</accession>
<evidence type="ECO:0000313" key="2">
    <source>
        <dbReference type="Proteomes" id="UP000007069"/>
    </source>
</evidence>
<protein>
    <submittedName>
        <fullName evidence="1">Uncharacterized protein</fullName>
    </submittedName>
</protein>
<dbReference type="KEGG" id="xcv:XCV2992"/>